<dbReference type="AlphaFoldDB" id="A0A942UR09"/>
<feature type="domain" description="Glycosyltransferase 2-like" evidence="3">
    <location>
        <begin position="596"/>
        <end position="731"/>
    </location>
</feature>
<organism evidence="4 5">
    <name type="scientific">Lederbergia citrea</name>
    <dbReference type="NCBI Taxonomy" id="2833581"/>
    <lineage>
        <taxon>Bacteria</taxon>
        <taxon>Bacillati</taxon>
        <taxon>Bacillota</taxon>
        <taxon>Bacilli</taxon>
        <taxon>Bacillales</taxon>
        <taxon>Bacillaceae</taxon>
        <taxon>Lederbergia</taxon>
    </lineage>
</organism>
<dbReference type="EC" id="2.4.-.-" evidence="4"/>
<dbReference type="SUPFAM" id="SSF53448">
    <property type="entry name" value="Nucleotide-diphospho-sugar transferases"/>
    <property type="match status" value="1"/>
</dbReference>
<comment type="caution">
    <text evidence="4">The sequence shown here is derived from an EMBL/GenBank/DDBJ whole genome shotgun (WGS) entry which is preliminary data.</text>
</comment>
<keyword evidence="4" id="KW-0328">Glycosyltransferase</keyword>
<gene>
    <name evidence="4" type="ORF">KHA91_11500</name>
</gene>
<dbReference type="RefSeq" id="WP_213098382.1">
    <property type="nucleotide sequence ID" value="NZ_JAGYPN010000002.1"/>
</dbReference>
<dbReference type="Gene3D" id="3.90.550.10">
    <property type="entry name" value="Spore Coat Polysaccharide Biosynthesis Protein SpsA, Chain A"/>
    <property type="match status" value="1"/>
</dbReference>
<dbReference type="GO" id="GO:0016757">
    <property type="term" value="F:glycosyltransferase activity"/>
    <property type="evidence" value="ECO:0007669"/>
    <property type="project" value="UniProtKB-KW"/>
</dbReference>
<feature type="region of interest" description="Disordered" evidence="2">
    <location>
        <begin position="43"/>
        <end position="75"/>
    </location>
</feature>
<dbReference type="PANTHER" id="PTHR43685:SF2">
    <property type="entry name" value="GLYCOSYLTRANSFERASE 2-LIKE DOMAIN-CONTAINING PROTEIN"/>
    <property type="match status" value="1"/>
</dbReference>
<keyword evidence="5" id="KW-1185">Reference proteome</keyword>
<keyword evidence="4" id="KW-0808">Transferase</keyword>
<evidence type="ECO:0000259" key="3">
    <source>
        <dbReference type="Pfam" id="PF00535"/>
    </source>
</evidence>
<protein>
    <submittedName>
        <fullName evidence="4">Glycosyltransferase</fullName>
        <ecNumber evidence="4">2.4.-.-</ecNumber>
    </submittedName>
</protein>
<proteinExistence type="predicted"/>
<dbReference type="EMBL" id="JAGYPN010000002">
    <property type="protein sequence ID" value="MBS4223368.1"/>
    <property type="molecule type" value="Genomic_DNA"/>
</dbReference>
<reference evidence="4 5" key="1">
    <citation type="submission" date="2021-05" db="EMBL/GenBank/DDBJ databases">
        <title>Novel Bacillus species.</title>
        <authorList>
            <person name="Liu G."/>
        </authorList>
    </citation>
    <scope>NUCLEOTIDE SEQUENCE [LARGE SCALE GENOMIC DNA]</scope>
    <source>
        <strain evidence="4 5">FJAT-49682</strain>
    </source>
</reference>
<keyword evidence="1" id="KW-0175">Coiled coil</keyword>
<dbReference type="InterPro" id="IPR029044">
    <property type="entry name" value="Nucleotide-diphossugar_trans"/>
</dbReference>
<evidence type="ECO:0000256" key="2">
    <source>
        <dbReference type="SAM" id="MobiDB-lite"/>
    </source>
</evidence>
<dbReference type="Proteomes" id="UP000676456">
    <property type="component" value="Unassembled WGS sequence"/>
</dbReference>
<evidence type="ECO:0000256" key="1">
    <source>
        <dbReference type="SAM" id="Coils"/>
    </source>
</evidence>
<dbReference type="PANTHER" id="PTHR43685">
    <property type="entry name" value="GLYCOSYLTRANSFERASE"/>
    <property type="match status" value="1"/>
</dbReference>
<evidence type="ECO:0000313" key="5">
    <source>
        <dbReference type="Proteomes" id="UP000676456"/>
    </source>
</evidence>
<dbReference type="InterPro" id="IPR001173">
    <property type="entry name" value="Glyco_trans_2-like"/>
</dbReference>
<accession>A0A942UR09</accession>
<dbReference type="CDD" id="cd00761">
    <property type="entry name" value="Glyco_tranf_GTA_type"/>
    <property type="match status" value="1"/>
</dbReference>
<dbReference type="InterPro" id="IPR050834">
    <property type="entry name" value="Glycosyltransf_2"/>
</dbReference>
<sequence length="917" mass="107616">MDVQSIQQRLNTLNKLKEKLLEDIERDKETIYEIQSIKPIVKEIKEPKTSNSSKVEAPKPKPAPKKNVAKKQPSEEEIEKKKAYLKVRDKLSDVNFFKNIKPLLDQLPESNGSRYYNKINANIGIIADEFLFNSFKDVANFLYIERNNYKKFSGKLDVLLIVTTWKGLNLEWKGLGNPNIKKHREELYKIIDFYRSQGTKVVFYSKEDPVNYHIFIDIAKNCDYIFTTAEEKIESYKKDCQNENVFLLEFGINPNYHNPIGIKKFPKRKEVLFTGSWYDKYPHRQVDTRMLFDGVIEGNKDLKIIDRNYELKLSQYFFPEEYLKYVSPSIEHSYLQKFHKIFDWAINLNSVQESNTMFANRIYELQALGNILLSNYSVGVNNKFPNVFLIHNQKEIKDIFNSFTEEDVYKHQVQGIRRVMSKETSFHRVDELLEKIGLNRQLKLRKVAVLVKEKTERIVEMFENQTYLDRDLFLESDFTEGLKSQYDMIAFFDEANDYGEFYLEDLVNGFKYTDSDYVTKDAYFGGKVFNEGIEHDFVNTMKDKNRTLFWSKSYSLTDLLNFSGSMTLPNGFSIDRFEFNNSKIEKKSKTRDYKLSVIVPTYNNGNHLLNKCFNSLKRSSMFEDMEIILVDDGSTDDYTPKVITHLEKEYSNVKVFFYNDGGSGSASRPRNKGFELSTAPFITYLDPDNEAINDGFAKLYREMAKGKYDLCIGNMLRIDTKPLNFDYYRTAIQFYGSDVITKNVKEYLVNTQFKAMSIQALIAKREVIGNHSLKMVEGAVGQDTIFFQELLLKSKKTKVINEQIHIYYAAVSGSAVNSISKKFFEKYYILEQYRVKMLKENNLLDMYIEKKFEYYFTNWYLKKLKQVNKEDAIDSVKLLGEILDMYSNYNGESKEINEYNKLYQQGSYKKIVKQFIG</sequence>
<dbReference type="Pfam" id="PF00535">
    <property type="entry name" value="Glycos_transf_2"/>
    <property type="match status" value="1"/>
</dbReference>
<name>A0A942UR09_9BACI</name>
<evidence type="ECO:0000313" key="4">
    <source>
        <dbReference type="EMBL" id="MBS4223368.1"/>
    </source>
</evidence>
<feature type="coiled-coil region" evidence="1">
    <location>
        <begin position="3"/>
        <end position="30"/>
    </location>
</feature>